<keyword evidence="12" id="KW-1185">Reference proteome</keyword>
<dbReference type="EC" id="4.3.2.5" evidence="2"/>
<evidence type="ECO:0000313" key="12">
    <source>
        <dbReference type="Proteomes" id="UP001217089"/>
    </source>
</evidence>
<dbReference type="PANTHER" id="PTHR10680:SF36">
    <property type="entry name" value="PEPTIDYL-ALPHA-HYDROXYGLYCINE ALPHA-AMIDATING LYASE 1"/>
    <property type="match status" value="1"/>
</dbReference>
<keyword evidence="3" id="KW-0479">Metal-binding</keyword>
<evidence type="ECO:0000256" key="3">
    <source>
        <dbReference type="ARBA" id="ARBA00022723"/>
    </source>
</evidence>
<dbReference type="PANTHER" id="PTHR10680">
    <property type="entry name" value="PEPTIDYL-GLYCINE ALPHA-AMIDATING MONOOXYGENASE"/>
    <property type="match status" value="1"/>
</dbReference>
<dbReference type="Pfam" id="PF01436">
    <property type="entry name" value="NHL"/>
    <property type="match status" value="2"/>
</dbReference>
<keyword evidence="8" id="KW-0456">Lyase</keyword>
<dbReference type="PRINTS" id="PR00790">
    <property type="entry name" value="PAMONOXGNASE"/>
</dbReference>
<evidence type="ECO:0000256" key="1">
    <source>
        <dbReference type="ARBA" id="ARBA00001947"/>
    </source>
</evidence>
<evidence type="ECO:0000256" key="5">
    <source>
        <dbReference type="ARBA" id="ARBA00022737"/>
    </source>
</evidence>
<feature type="repeat" description="NHL" evidence="9">
    <location>
        <begin position="121"/>
        <end position="162"/>
    </location>
</feature>
<evidence type="ECO:0000256" key="2">
    <source>
        <dbReference type="ARBA" id="ARBA00012343"/>
    </source>
</evidence>
<dbReference type="InterPro" id="IPR001258">
    <property type="entry name" value="NHL_repeat"/>
</dbReference>
<dbReference type="SUPFAM" id="SSF101898">
    <property type="entry name" value="NHL repeat"/>
    <property type="match status" value="1"/>
</dbReference>
<sequence>MAAILTCILGLFSLISQLQGRPNQLYERFILDALFPQAYNSRIDTLQSRDNNEPVFDKSWSAIDRKIGQVGGVAVDSENQPYVFHRGSRVWDQNSFNWDNTFAQRSPIKENVILKIDKDNGRVLKEFGAGRFYMPHGLTVDNGGNIWVTDVGSHQVMKIKKEDGTPLMTLGEKLVPGNDNKHFCKPTDVAVASNGDFFVSDGYCNGRIIKFSPEGQILTQWGSMERGHSSRNGFFIPHSLALVESMDLICVADREHGRAGLNNSSDTGSFVHSFHDQRFGEQIFAVAYGKDPQFGDVLYAVNGDHGQTVPRGFTLSLDTGRILNEWGPTGSDVPDFGQPHDVAVSPDGANIYVGDIVKGHLPLTRFNRST</sequence>
<comment type="cofactor">
    <cofactor evidence="1">
        <name>Zn(2+)</name>
        <dbReference type="ChEBI" id="CHEBI:29105"/>
    </cofactor>
</comment>
<feature type="signal peptide" evidence="10">
    <location>
        <begin position="1"/>
        <end position="20"/>
    </location>
</feature>
<dbReference type="InterPro" id="IPR000720">
    <property type="entry name" value="PHM/PAL"/>
</dbReference>
<reference evidence="11 12" key="1">
    <citation type="submission" date="2022-12" db="EMBL/GenBank/DDBJ databases">
        <title>Chromosome-level genome of Tegillarca granosa.</title>
        <authorList>
            <person name="Kim J."/>
        </authorList>
    </citation>
    <scope>NUCLEOTIDE SEQUENCE [LARGE SCALE GENOMIC DNA]</scope>
    <source>
        <strain evidence="11">Teg-2019</strain>
        <tissue evidence="11">Adductor muscle</tissue>
    </source>
</reference>
<evidence type="ECO:0000313" key="11">
    <source>
        <dbReference type="EMBL" id="KAJ8299869.1"/>
    </source>
</evidence>
<dbReference type="Proteomes" id="UP001217089">
    <property type="component" value="Unassembled WGS sequence"/>
</dbReference>
<keyword evidence="6" id="KW-1015">Disulfide bond</keyword>
<protein>
    <recommendedName>
        <fullName evidence="2">peptidylamidoglycolate lyase</fullName>
        <ecNumber evidence="2">4.3.2.5</ecNumber>
    </recommendedName>
</protein>
<feature type="chain" id="PRO_5045829119" description="peptidylamidoglycolate lyase" evidence="10">
    <location>
        <begin position="21"/>
        <end position="370"/>
    </location>
</feature>
<keyword evidence="4 10" id="KW-0732">Signal</keyword>
<proteinExistence type="predicted"/>
<name>A0ABQ9E335_TEGGR</name>
<feature type="repeat" description="NHL" evidence="9">
    <location>
        <begin position="170"/>
        <end position="214"/>
    </location>
</feature>
<comment type="caution">
    <text evidence="11">The sequence shown here is derived from an EMBL/GenBank/DDBJ whole genome shotgun (WGS) entry which is preliminary data.</text>
</comment>
<organism evidence="11 12">
    <name type="scientific">Tegillarca granosa</name>
    <name type="common">Malaysian cockle</name>
    <name type="synonym">Anadara granosa</name>
    <dbReference type="NCBI Taxonomy" id="220873"/>
    <lineage>
        <taxon>Eukaryota</taxon>
        <taxon>Metazoa</taxon>
        <taxon>Spiralia</taxon>
        <taxon>Lophotrochozoa</taxon>
        <taxon>Mollusca</taxon>
        <taxon>Bivalvia</taxon>
        <taxon>Autobranchia</taxon>
        <taxon>Pteriomorphia</taxon>
        <taxon>Arcoida</taxon>
        <taxon>Arcoidea</taxon>
        <taxon>Arcidae</taxon>
        <taxon>Tegillarca</taxon>
    </lineage>
</organism>
<dbReference type="InterPro" id="IPR011042">
    <property type="entry name" value="6-blade_b-propeller_TolB-like"/>
</dbReference>
<gene>
    <name evidence="11" type="ORF">KUTeg_022616</name>
</gene>
<evidence type="ECO:0000256" key="7">
    <source>
        <dbReference type="ARBA" id="ARBA00023180"/>
    </source>
</evidence>
<keyword evidence="5" id="KW-0677">Repeat</keyword>
<evidence type="ECO:0000256" key="8">
    <source>
        <dbReference type="ARBA" id="ARBA00023239"/>
    </source>
</evidence>
<evidence type="ECO:0000256" key="4">
    <source>
        <dbReference type="ARBA" id="ARBA00022729"/>
    </source>
</evidence>
<evidence type="ECO:0000256" key="9">
    <source>
        <dbReference type="PROSITE-ProRule" id="PRU00504"/>
    </source>
</evidence>
<accession>A0ABQ9E335</accession>
<evidence type="ECO:0000256" key="6">
    <source>
        <dbReference type="ARBA" id="ARBA00023157"/>
    </source>
</evidence>
<keyword evidence="7" id="KW-0325">Glycoprotein</keyword>
<dbReference type="PROSITE" id="PS51125">
    <property type="entry name" value="NHL"/>
    <property type="match status" value="2"/>
</dbReference>
<dbReference type="CDD" id="cd14958">
    <property type="entry name" value="NHL_PAL_like"/>
    <property type="match status" value="1"/>
</dbReference>
<dbReference type="EMBL" id="JARBDR010000920">
    <property type="protein sequence ID" value="KAJ8299869.1"/>
    <property type="molecule type" value="Genomic_DNA"/>
</dbReference>
<evidence type="ECO:0000256" key="10">
    <source>
        <dbReference type="SAM" id="SignalP"/>
    </source>
</evidence>
<dbReference type="Gene3D" id="2.120.10.30">
    <property type="entry name" value="TolB, C-terminal domain"/>
    <property type="match status" value="1"/>
</dbReference>